<dbReference type="SFLD" id="SFLDG01063">
    <property type="entry name" value="activating_enzymes__group_1"/>
    <property type="match status" value="1"/>
</dbReference>
<comment type="cofactor">
    <cofactor evidence="1">
        <name>[4Fe-4S] cluster</name>
        <dbReference type="ChEBI" id="CHEBI:49883"/>
    </cofactor>
</comment>
<evidence type="ECO:0000256" key="7">
    <source>
        <dbReference type="ARBA" id="ARBA00022723"/>
    </source>
</evidence>
<evidence type="ECO:0000256" key="11">
    <source>
        <dbReference type="ARBA" id="ARBA00047365"/>
    </source>
</evidence>
<evidence type="ECO:0000256" key="8">
    <source>
        <dbReference type="ARBA" id="ARBA00023002"/>
    </source>
</evidence>
<dbReference type="InterPro" id="IPR058240">
    <property type="entry name" value="rSAM_sf"/>
</dbReference>
<comment type="caution">
    <text evidence="14">The sequence shown here is derived from an EMBL/GenBank/DDBJ whole genome shotgun (WGS) entry which is preliminary data.</text>
</comment>
<keyword evidence="8 12" id="KW-0560">Oxidoreductase</keyword>
<dbReference type="PROSITE" id="PS01087">
    <property type="entry name" value="RADICAL_ACTIVATING"/>
    <property type="match status" value="1"/>
</dbReference>
<keyword evidence="5" id="KW-0004">4Fe-4S</keyword>
<dbReference type="AlphaFoldDB" id="A0A4S2EZN0"/>
<dbReference type="SUPFAM" id="SSF102114">
    <property type="entry name" value="Radical SAM enzymes"/>
    <property type="match status" value="1"/>
</dbReference>
<evidence type="ECO:0000313" key="15">
    <source>
        <dbReference type="Proteomes" id="UP000310263"/>
    </source>
</evidence>
<name>A0A4S2EZN0_9ACTN</name>
<keyword evidence="15" id="KW-1185">Reference proteome</keyword>
<dbReference type="PANTHER" id="PTHR30352:SF2">
    <property type="entry name" value="ANAEROBIC RIBONUCLEOSIDE-TRIPHOSPHATE REDUCTASE-ACTIVATING PROTEIN"/>
    <property type="match status" value="1"/>
</dbReference>
<dbReference type="Gene3D" id="3.20.20.70">
    <property type="entry name" value="Aldolase class I"/>
    <property type="match status" value="1"/>
</dbReference>
<sequence>MNYATIKYCDIANGIGVRTSLFVSGCTHACPGCFNEVAWNFHYGNTFDEEEQQAIIDSLAPDYIAGLSVLGGEPMEPANQRALAPFLKRVKRVYPKKTIWVYTGDIFEDLIDPQSPRHTEATSDLLSSIDVLVDGPFIQELKDITLRFRGSQNQRLLDVPASLKAGRGCPWEDDPLFAQHSMGRQDTRPLSQRS</sequence>
<dbReference type="GO" id="GO:0004748">
    <property type="term" value="F:ribonucleoside-diphosphate reductase activity, thioredoxin disulfide as acceptor"/>
    <property type="evidence" value="ECO:0007669"/>
    <property type="project" value="TreeGrafter"/>
</dbReference>
<dbReference type="SFLD" id="SFLDG01066">
    <property type="entry name" value="organic_radical-activating_enz"/>
    <property type="match status" value="1"/>
</dbReference>
<evidence type="ECO:0000256" key="3">
    <source>
        <dbReference type="ARBA" id="ARBA00009777"/>
    </source>
</evidence>
<keyword evidence="9" id="KW-0408">Iron</keyword>
<evidence type="ECO:0000256" key="2">
    <source>
        <dbReference type="ARBA" id="ARBA00003852"/>
    </source>
</evidence>
<evidence type="ECO:0000313" key="14">
    <source>
        <dbReference type="EMBL" id="TGY62046.1"/>
    </source>
</evidence>
<proteinExistence type="inferred from homology"/>
<dbReference type="NCBIfam" id="TIGR02491">
    <property type="entry name" value="NrdG"/>
    <property type="match status" value="1"/>
</dbReference>
<dbReference type="EC" id="1.97.1.-" evidence="12"/>
<gene>
    <name evidence="14" type="primary">nrdG</name>
    <name evidence="14" type="ORF">E5334_05050</name>
</gene>
<dbReference type="SFLD" id="SFLDS00029">
    <property type="entry name" value="Radical_SAM"/>
    <property type="match status" value="1"/>
</dbReference>
<keyword evidence="6" id="KW-0949">S-adenosyl-L-methionine</keyword>
<comment type="similarity">
    <text evidence="3 12">Belongs to the organic radical-activating enzymes family.</text>
</comment>
<dbReference type="CDD" id="cd01335">
    <property type="entry name" value="Radical_SAM"/>
    <property type="match status" value="1"/>
</dbReference>
<evidence type="ECO:0000256" key="10">
    <source>
        <dbReference type="ARBA" id="ARBA00023014"/>
    </source>
</evidence>
<evidence type="ECO:0000256" key="4">
    <source>
        <dbReference type="ARBA" id="ARBA00014281"/>
    </source>
</evidence>
<feature type="region of interest" description="Disordered" evidence="13">
    <location>
        <begin position="174"/>
        <end position="194"/>
    </location>
</feature>
<dbReference type="RefSeq" id="WP_136012529.1">
    <property type="nucleotide sequence ID" value="NZ_SRYE01000003.1"/>
</dbReference>
<dbReference type="InterPro" id="IPR013785">
    <property type="entry name" value="Aldolase_TIM"/>
</dbReference>
<dbReference type="PANTHER" id="PTHR30352">
    <property type="entry name" value="PYRUVATE FORMATE-LYASE-ACTIVATING ENZYME"/>
    <property type="match status" value="1"/>
</dbReference>
<dbReference type="InterPro" id="IPR001989">
    <property type="entry name" value="Radical_activat_CS"/>
</dbReference>
<dbReference type="SFLD" id="SFLDF00299">
    <property type="entry name" value="anaerobic_ribonucleoside-triph"/>
    <property type="match status" value="1"/>
</dbReference>
<dbReference type="Proteomes" id="UP000310263">
    <property type="component" value="Unassembled WGS sequence"/>
</dbReference>
<dbReference type="InterPro" id="IPR007197">
    <property type="entry name" value="rSAM"/>
</dbReference>
<keyword evidence="10" id="KW-0411">Iron-sulfur</keyword>
<dbReference type="GO" id="GO:0046872">
    <property type="term" value="F:metal ion binding"/>
    <property type="evidence" value="ECO:0007669"/>
    <property type="project" value="UniProtKB-KW"/>
</dbReference>
<dbReference type="PIRSF" id="PIRSF000368">
    <property type="entry name" value="NrdG"/>
    <property type="match status" value="1"/>
</dbReference>
<dbReference type="OrthoDB" id="9782387at2"/>
<dbReference type="EMBL" id="SRYE01000003">
    <property type="protein sequence ID" value="TGY62046.1"/>
    <property type="molecule type" value="Genomic_DNA"/>
</dbReference>
<comment type="function">
    <text evidence="2 12">Activation of anaerobic ribonucleoside-triphosphate reductase under anaerobic conditions by generation of an organic free radical, using S-adenosylmethionine and reduced flavodoxin as cosubstrates to produce 5'-deoxy-adenosine.</text>
</comment>
<dbReference type="InterPro" id="IPR034457">
    <property type="entry name" value="Organic_radical-activating"/>
</dbReference>
<evidence type="ECO:0000256" key="9">
    <source>
        <dbReference type="ARBA" id="ARBA00023004"/>
    </source>
</evidence>
<protein>
    <recommendedName>
        <fullName evidence="4 12">Anaerobic ribonucleoside-triphosphate reductase-activating protein</fullName>
        <ecNumber evidence="12">1.97.1.-</ecNumber>
    </recommendedName>
</protein>
<evidence type="ECO:0000256" key="1">
    <source>
        <dbReference type="ARBA" id="ARBA00001966"/>
    </source>
</evidence>
<comment type="catalytic activity">
    <reaction evidence="11">
        <text>glycyl-[protein] + reduced [flavodoxin] + S-adenosyl-L-methionine = glycin-2-yl radical-[protein] + semiquinone [flavodoxin] + 5'-deoxyadenosine + L-methionine + H(+)</text>
        <dbReference type="Rhea" id="RHEA:61976"/>
        <dbReference type="Rhea" id="RHEA-COMP:10622"/>
        <dbReference type="Rhea" id="RHEA-COMP:14480"/>
        <dbReference type="Rhea" id="RHEA-COMP:15993"/>
        <dbReference type="Rhea" id="RHEA-COMP:15994"/>
        <dbReference type="ChEBI" id="CHEBI:15378"/>
        <dbReference type="ChEBI" id="CHEBI:17319"/>
        <dbReference type="ChEBI" id="CHEBI:29947"/>
        <dbReference type="ChEBI" id="CHEBI:32722"/>
        <dbReference type="ChEBI" id="CHEBI:57618"/>
        <dbReference type="ChEBI" id="CHEBI:57844"/>
        <dbReference type="ChEBI" id="CHEBI:59789"/>
        <dbReference type="ChEBI" id="CHEBI:140311"/>
    </reaction>
</comment>
<keyword evidence="7" id="KW-0479">Metal-binding</keyword>
<evidence type="ECO:0000256" key="5">
    <source>
        <dbReference type="ARBA" id="ARBA00022485"/>
    </source>
</evidence>
<evidence type="ECO:0000256" key="13">
    <source>
        <dbReference type="SAM" id="MobiDB-lite"/>
    </source>
</evidence>
<reference evidence="14 15" key="1">
    <citation type="submission" date="2019-04" db="EMBL/GenBank/DDBJ databases">
        <title>Microbes associate with the intestines of laboratory mice.</title>
        <authorList>
            <person name="Navarre W."/>
            <person name="Wong E."/>
            <person name="Huang K."/>
            <person name="Tropini C."/>
            <person name="Ng K."/>
            <person name="Yu B."/>
        </authorList>
    </citation>
    <scope>NUCLEOTIDE SEQUENCE [LARGE SCALE GENOMIC DNA]</scope>
    <source>
        <strain evidence="14 15">NM07_P-09</strain>
    </source>
</reference>
<evidence type="ECO:0000256" key="12">
    <source>
        <dbReference type="PIRNR" id="PIRNR000368"/>
    </source>
</evidence>
<feature type="compositionally biased region" description="Polar residues" evidence="13">
    <location>
        <begin position="182"/>
        <end position="194"/>
    </location>
</feature>
<dbReference type="GO" id="GO:0043365">
    <property type="term" value="F:[formate-C-acetyltransferase]-activating enzyme activity"/>
    <property type="evidence" value="ECO:0007669"/>
    <property type="project" value="InterPro"/>
</dbReference>
<dbReference type="Pfam" id="PF13353">
    <property type="entry name" value="Fer4_12"/>
    <property type="match status" value="1"/>
</dbReference>
<organism evidence="14 15">
    <name type="scientific">Muricaecibacterium torontonense</name>
    <dbReference type="NCBI Taxonomy" id="3032871"/>
    <lineage>
        <taxon>Bacteria</taxon>
        <taxon>Bacillati</taxon>
        <taxon>Actinomycetota</taxon>
        <taxon>Coriobacteriia</taxon>
        <taxon>Coriobacteriales</taxon>
        <taxon>Atopobiaceae</taxon>
        <taxon>Muricaecibacterium</taxon>
    </lineage>
</organism>
<accession>A0A4S2EZN0</accession>
<dbReference type="GO" id="GO:0051539">
    <property type="term" value="F:4 iron, 4 sulfur cluster binding"/>
    <property type="evidence" value="ECO:0007669"/>
    <property type="project" value="UniProtKB-KW"/>
</dbReference>
<dbReference type="InterPro" id="IPR012837">
    <property type="entry name" value="NrdG"/>
</dbReference>
<evidence type="ECO:0000256" key="6">
    <source>
        <dbReference type="ARBA" id="ARBA00022691"/>
    </source>
</evidence>